<dbReference type="Pfam" id="PF01398">
    <property type="entry name" value="JAB"/>
    <property type="match status" value="1"/>
</dbReference>
<keyword evidence="3" id="KW-1185">Reference proteome</keyword>
<dbReference type="InterPro" id="IPR000555">
    <property type="entry name" value="JAMM/MPN+_dom"/>
</dbReference>
<sequence>MESVKLHTIPILNAVDNIARNSESKVGVLLGTKEENSISIWNSFELIIGESLSVDFDFLQDRLEQFNSVFPNLEVIGIYSIEAGDGQNTKTIQILNQLLYYKSLENKTSPNLLLLVVRETKCSDTDSLSVESYYFDGSLVPVEITATADETEHASIFTVTRKGNVEPNIKDNNSSSITKSQKNNNELLMAIEKLQLKMSDIIRFMDRTSTQNADDTLINISNNLVYLARKIHQFKSYYIADHDNKQLSTSLFAILTQELGALENLKTQISKNIVRYEIRTNTSGRFE</sequence>
<dbReference type="Proteomes" id="UP000005222">
    <property type="component" value="Chromosome F"/>
</dbReference>
<dbReference type="STRING" id="559304.G8YLZ7"/>
<dbReference type="OMA" id="ISTHEMP"/>
<protein>
    <submittedName>
        <fullName evidence="2">Piso0_001897 protein</fullName>
    </submittedName>
</protein>
<reference evidence="2 3" key="1">
    <citation type="journal article" date="2012" name="G3 (Bethesda)">
        <title>Pichia sorbitophila, an interspecies yeast hybrid reveals early steps of genome resolution following polyploidization.</title>
        <authorList>
            <person name="Leh Louis V."/>
            <person name="Despons L."/>
            <person name="Friedrich A."/>
            <person name="Martin T."/>
            <person name="Durrens P."/>
            <person name="Casaregola S."/>
            <person name="Neuveglise C."/>
            <person name="Fairhead C."/>
            <person name="Marck C."/>
            <person name="Cruz J.A."/>
            <person name="Straub M.L."/>
            <person name="Kugler V."/>
            <person name="Sacerdot C."/>
            <person name="Uzunov Z."/>
            <person name="Thierry A."/>
            <person name="Weiss S."/>
            <person name="Bleykasten C."/>
            <person name="De Montigny J."/>
            <person name="Jacques N."/>
            <person name="Jung P."/>
            <person name="Lemaire M."/>
            <person name="Mallet S."/>
            <person name="Morel G."/>
            <person name="Richard G.F."/>
            <person name="Sarkar A."/>
            <person name="Savel G."/>
            <person name="Schacherer J."/>
            <person name="Seret M.L."/>
            <person name="Talla E."/>
            <person name="Samson G."/>
            <person name="Jubin C."/>
            <person name="Poulain J."/>
            <person name="Vacherie B."/>
            <person name="Barbe V."/>
            <person name="Pelletier E."/>
            <person name="Sherman D.J."/>
            <person name="Westhof E."/>
            <person name="Weissenbach J."/>
            <person name="Baret P.V."/>
            <person name="Wincker P."/>
            <person name="Gaillardin C."/>
            <person name="Dujon B."/>
            <person name="Souciet J.L."/>
        </authorList>
    </citation>
    <scope>NUCLEOTIDE SEQUENCE [LARGE SCALE GENOMIC DNA]</scope>
    <source>
        <strain evidence="3">ATCC MYA-4447 / BCRC 22081 / CBS 7064 / NBRC 10061 / NRRL Y-12695</strain>
    </source>
</reference>
<dbReference type="eggNOG" id="ENOG502RQ4B">
    <property type="taxonomic scope" value="Eukaryota"/>
</dbReference>
<evidence type="ECO:0000313" key="2">
    <source>
        <dbReference type="EMBL" id="CCE88393.1"/>
    </source>
</evidence>
<gene>
    <name evidence="2" type="primary">Piso0_001897</name>
    <name evidence="2" type="ORF">GNLVRS01_PISO0F00291g</name>
</gene>
<dbReference type="InParanoid" id="G8YLZ7"/>
<dbReference type="HOGENOM" id="CLU_970143_0_0_1"/>
<evidence type="ECO:0000259" key="1">
    <source>
        <dbReference type="Pfam" id="PF01398"/>
    </source>
</evidence>
<proteinExistence type="predicted"/>
<dbReference type="EMBL" id="FO082054">
    <property type="protein sequence ID" value="CCE88393.1"/>
    <property type="molecule type" value="Genomic_DNA"/>
</dbReference>
<feature type="domain" description="JAB1/MPN/MOV34 metalloenzyme" evidence="1">
    <location>
        <begin position="2"/>
        <end position="80"/>
    </location>
</feature>
<dbReference type="GO" id="GO:0008237">
    <property type="term" value="F:metallopeptidase activity"/>
    <property type="evidence" value="ECO:0007669"/>
    <property type="project" value="InterPro"/>
</dbReference>
<dbReference type="AlphaFoldDB" id="G8YLZ7"/>
<dbReference type="Gene3D" id="3.40.140.10">
    <property type="entry name" value="Cytidine Deaminase, domain 2"/>
    <property type="match status" value="1"/>
</dbReference>
<organism evidence="2 3">
    <name type="scientific">Pichia sorbitophila (strain ATCC MYA-4447 / BCRC 22081 / CBS 7064 / NBRC 10061 / NRRL Y-12695)</name>
    <name type="common">Hybrid yeast</name>
    <dbReference type="NCBI Taxonomy" id="559304"/>
    <lineage>
        <taxon>Eukaryota</taxon>
        <taxon>Fungi</taxon>
        <taxon>Dikarya</taxon>
        <taxon>Ascomycota</taxon>
        <taxon>Saccharomycotina</taxon>
        <taxon>Pichiomycetes</taxon>
        <taxon>Debaryomycetaceae</taxon>
        <taxon>Millerozyma</taxon>
    </lineage>
</organism>
<dbReference type="PANTHER" id="PTHR10540">
    <property type="entry name" value="EUKARYOTIC TRANSLATION INITIATION FACTOR 3 SUBUNIT F-RELATED"/>
    <property type="match status" value="1"/>
</dbReference>
<dbReference type="OrthoDB" id="1378at2759"/>
<name>G8YLZ7_PICSO</name>
<evidence type="ECO:0000313" key="3">
    <source>
        <dbReference type="Proteomes" id="UP000005222"/>
    </source>
</evidence>
<accession>G8YLZ7</accession>